<organism evidence="5">
    <name type="scientific">Franklinothrips vespiformis</name>
    <name type="common">Thrips</name>
    <name type="synonym">Aeolothrips vespiformis</name>
    <dbReference type="NCBI Taxonomy" id="297892"/>
    <lineage>
        <taxon>Eukaryota</taxon>
        <taxon>Metazoa</taxon>
        <taxon>Ecdysozoa</taxon>
        <taxon>Arthropoda</taxon>
        <taxon>Hexapoda</taxon>
        <taxon>Insecta</taxon>
        <taxon>Pterygota</taxon>
        <taxon>Neoptera</taxon>
        <taxon>Paraneoptera</taxon>
        <taxon>Thysanoptera</taxon>
        <taxon>Terebrantia</taxon>
        <taxon>Aeolothripoidea</taxon>
        <taxon>Aeolothripidae</taxon>
        <taxon>Franklinothrips</taxon>
    </lineage>
</organism>
<evidence type="ECO:0000313" key="5">
    <source>
        <dbReference type="EMBL" id="QBH72794.1"/>
    </source>
</evidence>
<feature type="domain" description="AD" evidence="3">
    <location>
        <begin position="94"/>
        <end position="189"/>
    </location>
</feature>
<dbReference type="Pfam" id="PF09793">
    <property type="entry name" value="AD"/>
    <property type="match status" value="1"/>
</dbReference>
<dbReference type="PANTHER" id="PTHR13542">
    <property type="entry name" value="LSM12 HOMOLOG"/>
    <property type="match status" value="1"/>
</dbReference>
<name>A0A481SW02_FRAVS</name>
<dbReference type="InterPro" id="IPR047575">
    <property type="entry name" value="Sm"/>
</dbReference>
<dbReference type="PROSITE" id="PS52001">
    <property type="entry name" value="AD"/>
    <property type="match status" value="1"/>
</dbReference>
<evidence type="ECO:0000256" key="1">
    <source>
        <dbReference type="ARBA" id="ARBA00006359"/>
    </source>
</evidence>
<dbReference type="InterPro" id="IPR039683">
    <property type="entry name" value="Lsm12-like"/>
</dbReference>
<dbReference type="AlphaFoldDB" id="A0A481SW02"/>
<dbReference type="PROSITE" id="PS52002">
    <property type="entry name" value="SM"/>
    <property type="match status" value="1"/>
</dbReference>
<dbReference type="InterPro" id="IPR048478">
    <property type="entry name" value="LSM12_LSM"/>
</dbReference>
<sequence length="224" mass="24378">MSPTSTTNLQGSIWKMAGVSECFSIGSIVACKTCYQKEIEGEVLAFDPQTKMLILKCPASSGRTPLNDVHMVNLSMVSDVQVKREATAPLELPQSLNLQRLNTRVRNQIEEKKRLVTSLAAGVSPEGQKLFLTISKTIHDATWQGPNIVVWNQVIISPPYTPENVKAPTECQALQHIRKVVEKHVKDMAAAEAVSRVGTSSPNAQQQPSQSSATQSAQQQAASN</sequence>
<evidence type="ECO:0000256" key="2">
    <source>
        <dbReference type="SAM" id="MobiDB-lite"/>
    </source>
</evidence>
<evidence type="ECO:0000259" key="4">
    <source>
        <dbReference type="PROSITE" id="PS52002"/>
    </source>
</evidence>
<dbReference type="EMBL" id="MH602549">
    <property type="protein sequence ID" value="QBH72794.1"/>
    <property type="molecule type" value="mRNA"/>
</dbReference>
<feature type="domain" description="Sm" evidence="4">
    <location>
        <begin position="16"/>
        <end position="86"/>
    </location>
</feature>
<dbReference type="CDD" id="cd01735">
    <property type="entry name" value="LSm12_N"/>
    <property type="match status" value="1"/>
</dbReference>
<evidence type="ECO:0000259" key="3">
    <source>
        <dbReference type="PROSITE" id="PS52001"/>
    </source>
</evidence>
<dbReference type="SMART" id="SM00995">
    <property type="entry name" value="AD"/>
    <property type="match status" value="1"/>
</dbReference>
<accession>A0A481SW02</accession>
<comment type="similarity">
    <text evidence="1">Belongs to the LSM12 family.</text>
</comment>
<feature type="compositionally biased region" description="Low complexity" evidence="2">
    <location>
        <begin position="199"/>
        <end position="224"/>
    </location>
</feature>
<dbReference type="InterPro" id="IPR019181">
    <property type="entry name" value="LSM12_ABD"/>
</dbReference>
<feature type="region of interest" description="Disordered" evidence="2">
    <location>
        <begin position="192"/>
        <end position="224"/>
    </location>
</feature>
<protein>
    <submittedName>
        <fullName evidence="5">Uncharacterized protein</fullName>
    </submittedName>
</protein>
<dbReference type="GO" id="GO:0003723">
    <property type="term" value="F:RNA binding"/>
    <property type="evidence" value="ECO:0007669"/>
    <property type="project" value="InterPro"/>
</dbReference>
<reference evidence="5" key="1">
    <citation type="journal article" date="2019" name="Sci. Rep.">
        <title>No signal of deleterious mutation accumulation in conserved gene sequences of extant asexual hexapods.</title>
        <authorList>
            <person name="Brandt A."/>
            <person name="Bast J."/>
            <person name="Scheu S."/>
            <person name="Meusemann K."/>
            <person name="Donath A."/>
            <person name="Schuette K."/>
            <person name="Machida R."/>
            <person name="Kraaijeveld K."/>
        </authorList>
    </citation>
    <scope>NUCLEOTIDE SEQUENCE</scope>
    <source>
        <strain evidence="5">OG10571</strain>
    </source>
</reference>
<dbReference type="Pfam" id="PF21166">
    <property type="entry name" value="LSM12_LSM"/>
    <property type="match status" value="1"/>
</dbReference>
<proteinExistence type="evidence at transcript level"/>
<dbReference type="InterPro" id="IPR047574">
    <property type="entry name" value="AD"/>
</dbReference>